<gene>
    <name evidence="2" type="ORF">METZ01_LOCUS264492</name>
</gene>
<protein>
    <recommendedName>
        <fullName evidence="1">Gfo/Idh/MocA-like oxidoreductase N-terminal domain-containing protein</fullName>
    </recommendedName>
</protein>
<accession>A0A382JIT5</accession>
<name>A0A382JIT5_9ZZZZ</name>
<organism evidence="2">
    <name type="scientific">marine metagenome</name>
    <dbReference type="NCBI Taxonomy" id="408172"/>
    <lineage>
        <taxon>unclassified sequences</taxon>
        <taxon>metagenomes</taxon>
        <taxon>ecological metagenomes</taxon>
    </lineage>
</organism>
<dbReference type="SUPFAM" id="SSF51735">
    <property type="entry name" value="NAD(P)-binding Rossmann-fold domains"/>
    <property type="match status" value="1"/>
</dbReference>
<dbReference type="AlphaFoldDB" id="A0A382JIT5"/>
<evidence type="ECO:0000313" key="2">
    <source>
        <dbReference type="EMBL" id="SVC11638.1"/>
    </source>
</evidence>
<reference evidence="2" key="1">
    <citation type="submission" date="2018-05" db="EMBL/GenBank/DDBJ databases">
        <authorList>
            <person name="Lanie J.A."/>
            <person name="Ng W.-L."/>
            <person name="Kazmierczak K.M."/>
            <person name="Andrzejewski T.M."/>
            <person name="Davidsen T.M."/>
            <person name="Wayne K.J."/>
            <person name="Tettelin H."/>
            <person name="Glass J.I."/>
            <person name="Rusch D."/>
            <person name="Podicherti R."/>
            <person name="Tsui H.-C.T."/>
            <person name="Winkler M.E."/>
        </authorList>
    </citation>
    <scope>NUCLEOTIDE SEQUENCE</scope>
</reference>
<dbReference type="EMBL" id="UINC01074442">
    <property type="protein sequence ID" value="SVC11638.1"/>
    <property type="molecule type" value="Genomic_DNA"/>
</dbReference>
<dbReference type="Gene3D" id="3.40.50.720">
    <property type="entry name" value="NAD(P)-binding Rossmann-like Domain"/>
    <property type="match status" value="1"/>
</dbReference>
<evidence type="ECO:0000259" key="1">
    <source>
        <dbReference type="Pfam" id="PF01408"/>
    </source>
</evidence>
<dbReference type="Pfam" id="PF01408">
    <property type="entry name" value="GFO_IDH_MocA"/>
    <property type="match status" value="1"/>
</dbReference>
<dbReference type="GO" id="GO:0000166">
    <property type="term" value="F:nucleotide binding"/>
    <property type="evidence" value="ECO:0007669"/>
    <property type="project" value="InterPro"/>
</dbReference>
<dbReference type="InterPro" id="IPR036291">
    <property type="entry name" value="NAD(P)-bd_dom_sf"/>
</dbReference>
<sequence length="106" mass="11282">MSSSTSSNLWLIGAGQMAQDYVHVLKALNTPFKVIGRGKNSAVAFESEMEIPVQTGGIEKILQKETPPETAIVAVGIEQLASVASKLLQAGTKRIMLEKPGGMNLE</sequence>
<feature type="domain" description="Gfo/Idh/MocA-like oxidoreductase N-terminal" evidence="1">
    <location>
        <begin position="11"/>
        <end position="104"/>
    </location>
</feature>
<dbReference type="InterPro" id="IPR000683">
    <property type="entry name" value="Gfo/Idh/MocA-like_OxRdtase_N"/>
</dbReference>
<proteinExistence type="predicted"/>
<feature type="non-terminal residue" evidence="2">
    <location>
        <position position="106"/>
    </location>
</feature>